<accession>A0AAV2GRI7</accession>
<feature type="compositionally biased region" description="Polar residues" evidence="1">
    <location>
        <begin position="97"/>
        <end position="111"/>
    </location>
</feature>
<proteinExistence type="predicted"/>
<sequence>MTMMIEHCNTICRLLGVVRRRPITVNHRGDYMAVGSAIQDCSELKQREGAGSGSIHDKPESREHKGLKCPQKPQERRPTSMSLTCRNTKPKRVPRTGTPTSSTTQSINNNPHPHCKSTQKKNSDLIETWTIRHDNRKRHRHPH</sequence>
<organism evidence="2 3">
    <name type="scientific">Linum trigynum</name>
    <dbReference type="NCBI Taxonomy" id="586398"/>
    <lineage>
        <taxon>Eukaryota</taxon>
        <taxon>Viridiplantae</taxon>
        <taxon>Streptophyta</taxon>
        <taxon>Embryophyta</taxon>
        <taxon>Tracheophyta</taxon>
        <taxon>Spermatophyta</taxon>
        <taxon>Magnoliopsida</taxon>
        <taxon>eudicotyledons</taxon>
        <taxon>Gunneridae</taxon>
        <taxon>Pentapetalae</taxon>
        <taxon>rosids</taxon>
        <taxon>fabids</taxon>
        <taxon>Malpighiales</taxon>
        <taxon>Linaceae</taxon>
        <taxon>Linum</taxon>
    </lineage>
</organism>
<gene>
    <name evidence="2" type="ORF">LTRI10_LOCUS52205</name>
</gene>
<feature type="compositionally biased region" description="Basic residues" evidence="1">
    <location>
        <begin position="134"/>
        <end position="143"/>
    </location>
</feature>
<dbReference type="AlphaFoldDB" id="A0AAV2GRI7"/>
<protein>
    <submittedName>
        <fullName evidence="2">Uncharacterized protein</fullName>
    </submittedName>
</protein>
<feature type="region of interest" description="Disordered" evidence="1">
    <location>
        <begin position="45"/>
        <end position="143"/>
    </location>
</feature>
<evidence type="ECO:0000256" key="1">
    <source>
        <dbReference type="SAM" id="MobiDB-lite"/>
    </source>
</evidence>
<dbReference type="EMBL" id="OZ034822">
    <property type="protein sequence ID" value="CAL1412947.1"/>
    <property type="molecule type" value="Genomic_DNA"/>
</dbReference>
<feature type="compositionally biased region" description="Basic and acidic residues" evidence="1">
    <location>
        <begin position="55"/>
        <end position="66"/>
    </location>
</feature>
<reference evidence="2 3" key="1">
    <citation type="submission" date="2024-04" db="EMBL/GenBank/DDBJ databases">
        <authorList>
            <person name="Fracassetti M."/>
        </authorList>
    </citation>
    <scope>NUCLEOTIDE SEQUENCE [LARGE SCALE GENOMIC DNA]</scope>
</reference>
<dbReference type="Proteomes" id="UP001497516">
    <property type="component" value="Chromosome 9"/>
</dbReference>
<keyword evidence="3" id="KW-1185">Reference proteome</keyword>
<name>A0AAV2GRI7_9ROSI</name>
<evidence type="ECO:0000313" key="2">
    <source>
        <dbReference type="EMBL" id="CAL1412947.1"/>
    </source>
</evidence>
<evidence type="ECO:0000313" key="3">
    <source>
        <dbReference type="Proteomes" id="UP001497516"/>
    </source>
</evidence>